<sequence length="167" mass="17956">MGVQGKRQWQSLESITNPDHPVPVPIRLLLPPCLLPLPMSLLASIILLASPADDSVVVGKTASLRKTGTALFTTASDASCHGKVGAGAGPVGEVDGQGELEIGLTEDWEIVKGLCVGLYMRFLDEVYKKNIHNIADDFIPSHWQAHLAEMAMRGVQLRGIRTASCIF</sequence>
<name>A0A6A4IDN4_9AGAR</name>
<dbReference type="AlphaFoldDB" id="A0A6A4IDN4"/>
<protein>
    <submittedName>
        <fullName evidence="1">Uncharacterized protein</fullName>
    </submittedName>
</protein>
<evidence type="ECO:0000313" key="2">
    <source>
        <dbReference type="Proteomes" id="UP000799118"/>
    </source>
</evidence>
<organism evidence="1 2">
    <name type="scientific">Gymnopus androsaceus JB14</name>
    <dbReference type="NCBI Taxonomy" id="1447944"/>
    <lineage>
        <taxon>Eukaryota</taxon>
        <taxon>Fungi</taxon>
        <taxon>Dikarya</taxon>
        <taxon>Basidiomycota</taxon>
        <taxon>Agaricomycotina</taxon>
        <taxon>Agaricomycetes</taxon>
        <taxon>Agaricomycetidae</taxon>
        <taxon>Agaricales</taxon>
        <taxon>Marasmiineae</taxon>
        <taxon>Omphalotaceae</taxon>
        <taxon>Gymnopus</taxon>
    </lineage>
</organism>
<proteinExistence type="predicted"/>
<keyword evidence="2" id="KW-1185">Reference proteome</keyword>
<accession>A0A6A4IDN4</accession>
<gene>
    <name evidence="1" type="ORF">BT96DRAFT_1013301</name>
</gene>
<reference evidence="1" key="1">
    <citation type="journal article" date="2019" name="Environ. Microbiol.">
        <title>Fungal ecological strategies reflected in gene transcription - a case study of two litter decomposers.</title>
        <authorList>
            <person name="Barbi F."/>
            <person name="Kohler A."/>
            <person name="Barry K."/>
            <person name="Baskaran P."/>
            <person name="Daum C."/>
            <person name="Fauchery L."/>
            <person name="Ihrmark K."/>
            <person name="Kuo A."/>
            <person name="LaButti K."/>
            <person name="Lipzen A."/>
            <person name="Morin E."/>
            <person name="Grigoriev I.V."/>
            <person name="Henrissat B."/>
            <person name="Lindahl B."/>
            <person name="Martin F."/>
        </authorList>
    </citation>
    <scope>NUCLEOTIDE SEQUENCE</scope>
    <source>
        <strain evidence="1">JB14</strain>
    </source>
</reference>
<evidence type="ECO:0000313" key="1">
    <source>
        <dbReference type="EMBL" id="KAE9408681.1"/>
    </source>
</evidence>
<dbReference type="EMBL" id="ML769390">
    <property type="protein sequence ID" value="KAE9408681.1"/>
    <property type="molecule type" value="Genomic_DNA"/>
</dbReference>
<dbReference type="Proteomes" id="UP000799118">
    <property type="component" value="Unassembled WGS sequence"/>
</dbReference>